<dbReference type="CDD" id="cd22842">
    <property type="entry name" value="Gal_Rha_Lectin_BGal"/>
    <property type="match status" value="1"/>
</dbReference>
<dbReference type="GO" id="GO:0004565">
    <property type="term" value="F:beta-galactosidase activity"/>
    <property type="evidence" value="ECO:0007669"/>
    <property type="project" value="UniProtKB-EC"/>
</dbReference>
<keyword evidence="5" id="KW-0052">Apoplast</keyword>
<dbReference type="PRINTS" id="PR00742">
    <property type="entry name" value="GLHYDRLASE35"/>
</dbReference>
<proteinExistence type="inferred from homology"/>
<evidence type="ECO:0000256" key="7">
    <source>
        <dbReference type="ARBA" id="ARBA00022729"/>
    </source>
</evidence>
<evidence type="ECO:0000259" key="13">
    <source>
        <dbReference type="PROSITE" id="PS50228"/>
    </source>
</evidence>
<evidence type="ECO:0000256" key="1">
    <source>
        <dbReference type="ARBA" id="ARBA00001412"/>
    </source>
</evidence>
<dbReference type="Pfam" id="PF01301">
    <property type="entry name" value="Glyco_hydro_35"/>
    <property type="match status" value="1"/>
</dbReference>
<dbReference type="FunFam" id="2.60.120.260:FF:000142">
    <property type="entry name" value="Beta-galactosidase"/>
    <property type="match status" value="1"/>
</dbReference>
<dbReference type="FunFam" id="2.60.120.260:FF:000097">
    <property type="entry name" value="Beta-galactosidase"/>
    <property type="match status" value="1"/>
</dbReference>
<dbReference type="Pfam" id="PF02140">
    <property type="entry name" value="SUEL_Lectin"/>
    <property type="match status" value="1"/>
</dbReference>
<evidence type="ECO:0000256" key="10">
    <source>
        <dbReference type="ARBA" id="ARBA00023295"/>
    </source>
</evidence>
<protein>
    <recommendedName>
        <fullName evidence="4 11">Beta-galactosidase</fullName>
        <ecNumber evidence="4 11">3.2.1.23</ecNumber>
    </recommendedName>
</protein>
<evidence type="ECO:0000313" key="15">
    <source>
        <dbReference type="Proteomes" id="UP000541444"/>
    </source>
</evidence>
<dbReference type="SUPFAM" id="SSF49785">
    <property type="entry name" value="Galactose-binding domain-like"/>
    <property type="match status" value="2"/>
</dbReference>
<keyword evidence="6" id="KW-0964">Secreted</keyword>
<keyword evidence="9" id="KW-0325">Glycoprotein</keyword>
<comment type="caution">
    <text evidence="14">The sequence shown here is derived from an EMBL/GenBank/DDBJ whole genome shotgun (WGS) entry which is preliminary data.</text>
</comment>
<dbReference type="Gene3D" id="2.60.120.740">
    <property type="match status" value="1"/>
</dbReference>
<dbReference type="Gene3D" id="3.20.20.80">
    <property type="entry name" value="Glycosidases"/>
    <property type="match status" value="1"/>
</dbReference>
<comment type="catalytic activity">
    <reaction evidence="1 11">
        <text>Hydrolysis of terminal non-reducing beta-D-galactose residues in beta-D-galactosides.</text>
        <dbReference type="EC" id="3.2.1.23"/>
    </reaction>
</comment>
<dbReference type="PANTHER" id="PTHR23421">
    <property type="entry name" value="BETA-GALACTOSIDASE RELATED"/>
    <property type="match status" value="1"/>
</dbReference>
<evidence type="ECO:0000256" key="6">
    <source>
        <dbReference type="ARBA" id="ARBA00022525"/>
    </source>
</evidence>
<dbReference type="GO" id="GO:0048046">
    <property type="term" value="C:apoplast"/>
    <property type="evidence" value="ECO:0007669"/>
    <property type="project" value="UniProtKB-SubCell"/>
</dbReference>
<dbReference type="Pfam" id="PF21467">
    <property type="entry name" value="BetaGal_gal-bd"/>
    <property type="match status" value="1"/>
</dbReference>
<dbReference type="InterPro" id="IPR043159">
    <property type="entry name" value="Lectin_gal-bd_sf"/>
</dbReference>
<comment type="subcellular location">
    <subcellularLocation>
        <location evidence="2">Secreted</location>
        <location evidence="2">Extracellular space</location>
        <location evidence="2">Apoplast</location>
    </subcellularLocation>
</comment>
<evidence type="ECO:0000256" key="5">
    <source>
        <dbReference type="ARBA" id="ARBA00022523"/>
    </source>
</evidence>
<evidence type="ECO:0000256" key="8">
    <source>
        <dbReference type="ARBA" id="ARBA00022801"/>
    </source>
</evidence>
<dbReference type="EC" id="3.2.1.23" evidence="4 11"/>
<evidence type="ECO:0000256" key="12">
    <source>
        <dbReference type="RuleBase" id="RU003679"/>
    </source>
</evidence>
<evidence type="ECO:0000256" key="9">
    <source>
        <dbReference type="ARBA" id="ARBA00023180"/>
    </source>
</evidence>
<dbReference type="PROSITE" id="PS01182">
    <property type="entry name" value="GLYCOSYL_HYDROL_F35"/>
    <property type="match status" value="1"/>
</dbReference>
<dbReference type="InterPro" id="IPR019801">
    <property type="entry name" value="Glyco_hydro_35_CS"/>
</dbReference>
<evidence type="ECO:0000256" key="11">
    <source>
        <dbReference type="RuleBase" id="RU000675"/>
    </source>
</evidence>
<sequence>MKTSILGNSISQKLENGDHIANSISRKLENGDHIANTIEAGAVRQDCHVDILPTPKTSRETEIIFLVEQTMGSSNIVFFLLGLVFLCSCSQSYAVEVTYDGRAIKIDGERRVLLSGSIHYPRSTSEMWPDLIQKAKDGGLDAIETYVFWNAHEPSRREYDFSGNLDLIRFLKTIQEAGLYAVLRIGPYVCAEWDYGGFPVWLHNMPGIALRTDNEIYKNEMQNFTTLIVDMVRKEKLFASQGGPIILAQLENEYGNFISAYGDAGKSYLNWCSNLAQSYDIGIPWIMCQQADAPAPMINTCNGWYCDSFTPNNPNVPKMWTENWTGWFKHWGGKDPHRTAEDLALSVARFFQYGGTFQNYYMYHGGTNFGRSSGGPYITTSYDYDAPLDEFGNLNQPKWGHLKQLHLHLKSMEKSLTSGDISSTDLGNSVTATKYDLNGTACCFLGNANSSTDATITFQGNQYAVPAWSVSILPDCKNEVYNTAKVNTQTTVIVKKSNKAEEEPSALNWVWRPENNKDTTLQGLGSNIAEGILEQKAASNDTSDYLWYMTSVDLEENDPIVNQDLMLRVNTTGHVLHAYVNGKHVGSQLAKYGSYNFVFEQNITLNIGSNQVSLLSATVGLRNYGAMYDQVYDGISSVEIVGTKGDEILIKDISSHNWTYKVGLNGEEKQLYSIDSSHASGWHASYLPIQRMMTWYKTTFKAPLGKDPVVVDLQGLGKGNAWVNGRSIGRYWPSYLADDAGCNATCDYRGAYTDSKCVSNCGGPSQRWYHVPRSFLREDENTLVLFEEIGGNPFYVNFETLAVGTAYANAIEGSTLELSCHSVGRTISAVNFASFGDPQGTGSSFKKGNCESDSALSFIEQACLGQESCSIDVSEKTLGWSKCGDITKKLAVEIVC</sequence>
<feature type="domain" description="SUEL-type lectin" evidence="13">
    <location>
        <begin position="810"/>
        <end position="896"/>
    </location>
</feature>
<keyword evidence="15" id="KW-1185">Reference proteome</keyword>
<evidence type="ECO:0000256" key="3">
    <source>
        <dbReference type="ARBA" id="ARBA00009809"/>
    </source>
</evidence>
<evidence type="ECO:0000313" key="14">
    <source>
        <dbReference type="EMBL" id="KAF6159859.1"/>
    </source>
</evidence>
<dbReference type="InterPro" id="IPR008979">
    <property type="entry name" value="Galactose-bd-like_sf"/>
</dbReference>
<dbReference type="Pfam" id="PF17834">
    <property type="entry name" value="GHD"/>
    <property type="match status" value="1"/>
</dbReference>
<evidence type="ECO:0000256" key="4">
    <source>
        <dbReference type="ARBA" id="ARBA00012756"/>
    </source>
</evidence>
<gene>
    <name evidence="14" type="ORF">GIB67_032943</name>
</gene>
<organism evidence="14 15">
    <name type="scientific">Kingdonia uniflora</name>
    <dbReference type="NCBI Taxonomy" id="39325"/>
    <lineage>
        <taxon>Eukaryota</taxon>
        <taxon>Viridiplantae</taxon>
        <taxon>Streptophyta</taxon>
        <taxon>Embryophyta</taxon>
        <taxon>Tracheophyta</taxon>
        <taxon>Spermatophyta</taxon>
        <taxon>Magnoliopsida</taxon>
        <taxon>Ranunculales</taxon>
        <taxon>Circaeasteraceae</taxon>
        <taxon>Kingdonia</taxon>
    </lineage>
</organism>
<dbReference type="PROSITE" id="PS50228">
    <property type="entry name" value="SUEL_LECTIN"/>
    <property type="match status" value="1"/>
</dbReference>
<reference evidence="14 15" key="1">
    <citation type="journal article" date="2020" name="IScience">
        <title>Genome Sequencing of the Endangered Kingdonia uniflora (Circaeasteraceae, Ranunculales) Reveals Potential Mechanisms of Evolutionary Specialization.</title>
        <authorList>
            <person name="Sun Y."/>
            <person name="Deng T."/>
            <person name="Zhang A."/>
            <person name="Moore M.J."/>
            <person name="Landis J.B."/>
            <person name="Lin N."/>
            <person name="Zhang H."/>
            <person name="Zhang X."/>
            <person name="Huang J."/>
            <person name="Zhang X."/>
            <person name="Sun H."/>
            <person name="Wang H."/>
        </authorList>
    </citation>
    <scope>NUCLEOTIDE SEQUENCE [LARGE SCALE GENOMIC DNA]</scope>
    <source>
        <strain evidence="14">TB1705</strain>
        <tissue evidence="14">Leaf</tissue>
    </source>
</reference>
<comment type="similarity">
    <text evidence="3 12">Belongs to the glycosyl hydrolase 35 family.</text>
</comment>
<dbReference type="OrthoDB" id="1657402at2759"/>
<dbReference type="AlphaFoldDB" id="A0A7J7MY28"/>
<dbReference type="InterPro" id="IPR017853">
    <property type="entry name" value="GH"/>
</dbReference>
<keyword evidence="10 11" id="KW-0326">Glycosidase</keyword>
<dbReference type="InterPro" id="IPR000922">
    <property type="entry name" value="Lectin_gal-bd_dom"/>
</dbReference>
<dbReference type="GO" id="GO:0005975">
    <property type="term" value="P:carbohydrate metabolic process"/>
    <property type="evidence" value="ECO:0007669"/>
    <property type="project" value="InterPro"/>
</dbReference>
<dbReference type="EMBL" id="JACGCM010001183">
    <property type="protein sequence ID" value="KAF6159859.1"/>
    <property type="molecule type" value="Genomic_DNA"/>
</dbReference>
<accession>A0A7J7MY28</accession>
<evidence type="ECO:0000256" key="2">
    <source>
        <dbReference type="ARBA" id="ARBA00004271"/>
    </source>
</evidence>
<dbReference type="SUPFAM" id="SSF51445">
    <property type="entry name" value="(Trans)glycosidases"/>
    <property type="match status" value="1"/>
</dbReference>
<dbReference type="InterPro" id="IPR031330">
    <property type="entry name" value="Gly_Hdrlase_35_cat"/>
</dbReference>
<dbReference type="InterPro" id="IPR048913">
    <property type="entry name" value="BetaGal_gal-bd"/>
</dbReference>
<dbReference type="InterPro" id="IPR041392">
    <property type="entry name" value="GHD"/>
</dbReference>
<dbReference type="InterPro" id="IPR001944">
    <property type="entry name" value="Glycoside_Hdrlase_35"/>
</dbReference>
<name>A0A7J7MY28_9MAGN</name>
<dbReference type="Gene3D" id="2.60.120.260">
    <property type="entry name" value="Galactose-binding domain-like"/>
    <property type="match status" value="1"/>
</dbReference>
<dbReference type="Proteomes" id="UP000541444">
    <property type="component" value="Unassembled WGS sequence"/>
</dbReference>
<dbReference type="FunFam" id="3.20.20.80:FF:000098">
    <property type="entry name" value="Beta-galactosidase"/>
    <property type="match status" value="1"/>
</dbReference>
<keyword evidence="7" id="KW-0732">Signal</keyword>
<keyword evidence="8 11" id="KW-0378">Hydrolase</keyword>
<dbReference type="GO" id="GO:0030246">
    <property type="term" value="F:carbohydrate binding"/>
    <property type="evidence" value="ECO:0007669"/>
    <property type="project" value="InterPro"/>
</dbReference>